<protein>
    <submittedName>
        <fullName evidence="1">Glu-tRNA(Gln) amidotransferase GatDE subunit D</fullName>
    </submittedName>
</protein>
<evidence type="ECO:0000313" key="2">
    <source>
        <dbReference type="Proteomes" id="UP000248329"/>
    </source>
</evidence>
<comment type="caution">
    <text evidence="1">The sequence shown here is derived from an EMBL/GenBank/DDBJ whole genome shotgun (WGS) entry which is preliminary data.</text>
</comment>
<dbReference type="Proteomes" id="UP000248329">
    <property type="component" value="Unassembled WGS sequence"/>
</dbReference>
<sequence length="423" mass="46459">MEPEQGDRVRVITDRVTYEGVLMPSTTGRIVIKLDNGYNVGVDKGAQIETVEKRAPTSGESEREKKQEKWADRDDLPIVAILSTGGTIASKVDYRTGAVTAQFTAEDVLDAIPELRRIANYRSRVAYNILSENMRAEYWVELAHAIAEEIENGADGVIVTHGTDTMGYTAAALSFMIETPVPIVLVGSQRSADRPSSDNAMNAICAASVAVSDIAEVCVVMHGSTSDDHCLIHRGTRVRKMHTSRRDAFQSINASPIGRVDYPECEIRTFTDYTRRGERELILRDSMEQKCALLKYIPGASPELLRFCSLSGYRGIVIEGTGLGHVASDWIELIEYTASGGIPVVITSQCLSGRICDRVYDTGRDMLKAGVIEAEDMLPEVALVKLMWSLGQGWEYDEICAKMTENTAGEISESSGYDTSDHL</sequence>
<name>A0AC61L6J7_9EURY</name>
<reference evidence="1" key="1">
    <citation type="submission" date="2018-01" db="EMBL/GenBank/DDBJ databases">
        <authorList>
            <person name="Krukenberg V."/>
        </authorList>
    </citation>
    <scope>NUCLEOTIDE SEQUENCE</scope>
    <source>
        <strain evidence="1">E20ANME2</strain>
    </source>
</reference>
<organism evidence="1 2">
    <name type="scientific">Candidatus Methanogaster sp</name>
    <dbReference type="NCBI Taxonomy" id="3386292"/>
    <lineage>
        <taxon>Archaea</taxon>
        <taxon>Methanobacteriati</taxon>
        <taxon>Methanobacteriota</taxon>
        <taxon>Stenosarchaea group</taxon>
        <taxon>Methanomicrobia</taxon>
        <taxon>Methanosarcinales</taxon>
        <taxon>ANME-2 cluster</taxon>
        <taxon>Candidatus Methanogasteraceae</taxon>
        <taxon>Candidatus Methanogaster</taxon>
    </lineage>
</organism>
<accession>A0AC61L6J7</accession>
<evidence type="ECO:0000313" key="1">
    <source>
        <dbReference type="EMBL" id="PXF61952.1"/>
    </source>
</evidence>
<gene>
    <name evidence="1" type="ORF">C4B59_01620</name>
</gene>
<proteinExistence type="predicted"/>
<dbReference type="EMBL" id="PQXF01000002">
    <property type="protein sequence ID" value="PXF61952.1"/>
    <property type="molecule type" value="Genomic_DNA"/>
</dbReference>